<evidence type="ECO:0000259" key="2">
    <source>
        <dbReference type="Pfam" id="PF00586"/>
    </source>
</evidence>
<dbReference type="InterPro" id="IPR016188">
    <property type="entry name" value="PurM-like_N"/>
</dbReference>
<dbReference type="InterPro" id="IPR036676">
    <property type="entry name" value="PurM-like_C_sf"/>
</dbReference>
<sequence>MYSLYKSLTSTITLVIYANYFIIVNVNFGKVPINKFIYNLPIGDCLTCPSIGEDAAVLEAKDKYLIVHSDPITEAKSDSGFLSIAVACNDINMKGAQCRWVNSIILLSDISHLNATISAISEACNLIGCKVVGGHTEVSDKVKQDIIITTAIGVSNKFLSYKNVKEGMKVVLVGSPGIEGTWILAKDYDQLLLEKGISREIIEKAKEFKKDIVVQPKALSILDYVVAMHDATEGGIMQAMLEVAKASGYTVSINLDKIVLRRETKIITKALNIDPLRLISSGSFIAVSNTPEKILERISEAYIIGEIKRGDPVLEIKGVGTFNQDFEEELVKFESNYLGWGKG</sequence>
<gene>
    <name evidence="4" type="primary">orf c05018</name>
    <name evidence="5" type="ORF">SSOP1_0054</name>
</gene>
<feature type="domain" description="PurM-like N-terminal" evidence="2">
    <location>
        <begin position="52"/>
        <end position="154"/>
    </location>
</feature>
<feature type="domain" description="PurM-like C-terminal" evidence="3">
    <location>
        <begin position="165"/>
        <end position="311"/>
    </location>
</feature>
<dbReference type="PANTHER" id="PTHR30303:SF4">
    <property type="entry name" value="HYDROGENASE EXPRESSION_FORMATION PROTEIN HYPE"/>
    <property type="match status" value="1"/>
</dbReference>
<reference evidence="4" key="1">
    <citation type="journal article" date="1996" name="Mol. Microbiol.">
        <title>Organizational characteristics and information content of an archaeal genome: 156 kb of sequence from Sulfolobus solfataricus P2.</title>
        <authorList>
            <person name="Sensen C.W."/>
            <person name="Klenk H.P."/>
            <person name="Singh R.K."/>
            <person name="Allard G."/>
            <person name="Chan C.C."/>
            <person name="Liu Q.Y."/>
            <person name="Penny S.L."/>
            <person name="Young F."/>
            <person name="Schenk M.E."/>
            <person name="Gaasterland T."/>
            <person name="Doolittle W.F."/>
            <person name="Ragan M.A."/>
            <person name="Charlebois R.L."/>
        </authorList>
    </citation>
    <scope>NUCLEOTIDE SEQUENCE</scope>
    <source>
        <strain evidence="4">P2</strain>
    </source>
</reference>
<dbReference type="PATRIC" id="fig|2287.9.peg.56"/>
<reference evidence="5" key="3">
    <citation type="submission" date="2016-04" db="EMBL/GenBank/DDBJ databases">
        <authorList>
            <person name="Evans L.H."/>
            <person name="Alamgir A."/>
            <person name="Owens N."/>
            <person name="Weber N.D."/>
            <person name="Virtaneva K."/>
            <person name="Barbian K."/>
            <person name="Babar A."/>
            <person name="Rosenke K."/>
        </authorList>
    </citation>
    <scope>NUCLEOTIDE SEQUENCE</scope>
    <source>
        <strain evidence="5">P1</strain>
    </source>
</reference>
<evidence type="ECO:0000259" key="3">
    <source>
        <dbReference type="Pfam" id="PF02769"/>
    </source>
</evidence>
<dbReference type="Gene3D" id="3.90.650.10">
    <property type="entry name" value="PurM-like C-terminal domain"/>
    <property type="match status" value="1"/>
</dbReference>
<dbReference type="SUPFAM" id="SSF56042">
    <property type="entry name" value="PurM C-terminal domain-like"/>
    <property type="match status" value="1"/>
</dbReference>
<dbReference type="PIR" id="S75435">
    <property type="entry name" value="S75435"/>
</dbReference>
<organism evidence="4">
    <name type="scientific">Saccharolobus solfataricus</name>
    <name type="common">Sulfolobus solfataricus</name>
    <dbReference type="NCBI Taxonomy" id="2287"/>
    <lineage>
        <taxon>Archaea</taxon>
        <taxon>Thermoproteota</taxon>
        <taxon>Thermoprotei</taxon>
        <taxon>Sulfolobales</taxon>
        <taxon>Sulfolobaceae</taxon>
        <taxon>Saccharolobus</taxon>
    </lineage>
</organism>
<dbReference type="SUPFAM" id="SSF55326">
    <property type="entry name" value="PurM N-terminal domain-like"/>
    <property type="match status" value="1"/>
</dbReference>
<dbReference type="Proteomes" id="UP000076770">
    <property type="component" value="Chromosome i"/>
</dbReference>
<dbReference type="PIRSF" id="PIRSF005644">
    <property type="entry name" value="Hdrgns_mtr_HypE"/>
    <property type="match status" value="1"/>
</dbReference>
<dbReference type="Pfam" id="PF00586">
    <property type="entry name" value="AIRS"/>
    <property type="match status" value="1"/>
</dbReference>
<dbReference type="Pfam" id="PF02769">
    <property type="entry name" value="AIRS_C"/>
    <property type="match status" value="1"/>
</dbReference>
<evidence type="ECO:0000313" key="4">
    <source>
        <dbReference type="EMBL" id="CAA69519.1"/>
    </source>
</evidence>
<accession>P96007</accession>
<dbReference type="CDD" id="cd06061">
    <property type="entry name" value="PurM-like1"/>
    <property type="match status" value="1"/>
</dbReference>
<evidence type="ECO:0000313" key="5">
    <source>
        <dbReference type="EMBL" id="SAI83608.1"/>
    </source>
</evidence>
<dbReference type="InterPro" id="IPR011854">
    <property type="entry name" value="HypE"/>
</dbReference>
<dbReference type="Gene3D" id="3.30.1330.10">
    <property type="entry name" value="PurM-like, N-terminal domain"/>
    <property type="match status" value="1"/>
</dbReference>
<proteinExistence type="inferred from homology"/>
<evidence type="ECO:0000256" key="1">
    <source>
        <dbReference type="ARBA" id="ARBA00006243"/>
    </source>
</evidence>
<dbReference type="EMBL" id="LT549890">
    <property type="protein sequence ID" value="SAI83608.1"/>
    <property type="molecule type" value="Genomic_DNA"/>
</dbReference>
<dbReference type="AlphaFoldDB" id="P96007"/>
<reference evidence="6" key="2">
    <citation type="submission" date="2016-04" db="EMBL/GenBank/DDBJ databases">
        <authorList>
            <person name="Shah S.A."/>
            <person name="Garrett R.A."/>
        </authorList>
    </citation>
    <scope>NUCLEOTIDE SEQUENCE [LARGE SCALE GENOMIC DNA]</scope>
    <source>
        <strain evidence="6">ATCC 35091 / DSM 1616 / JCM 8930 / NBRC 15331 / P1</strain>
    </source>
</reference>
<dbReference type="EMBL" id="Y08257">
    <property type="protein sequence ID" value="CAA69519.1"/>
    <property type="molecule type" value="Genomic_DNA"/>
</dbReference>
<dbReference type="GO" id="GO:0051604">
    <property type="term" value="P:protein maturation"/>
    <property type="evidence" value="ECO:0007669"/>
    <property type="project" value="TreeGrafter"/>
</dbReference>
<comment type="similarity">
    <text evidence="1">Belongs to the HypE family.</text>
</comment>
<dbReference type="PANTHER" id="PTHR30303">
    <property type="entry name" value="HYDROGENASE ISOENZYMES FORMATION PROTEIN HYPE"/>
    <property type="match status" value="1"/>
</dbReference>
<dbReference type="InterPro" id="IPR010918">
    <property type="entry name" value="PurM-like_C_dom"/>
</dbReference>
<name>P96007_SACSO</name>
<dbReference type="InterPro" id="IPR036921">
    <property type="entry name" value="PurM-like_N_sf"/>
</dbReference>
<evidence type="ECO:0000313" key="6">
    <source>
        <dbReference type="Proteomes" id="UP000076770"/>
    </source>
</evidence>
<protein>
    <submittedName>
        <fullName evidence="5">AIR synthase</fullName>
    </submittedName>
    <submittedName>
        <fullName evidence="4">Orf c05018 protein</fullName>
    </submittedName>
</protein>